<dbReference type="InterPro" id="IPR023996">
    <property type="entry name" value="TonB-dep_OMP_SusC/RagA"/>
</dbReference>
<evidence type="ECO:0000256" key="4">
    <source>
        <dbReference type="ARBA" id="ARBA00023237"/>
    </source>
</evidence>
<dbReference type="SUPFAM" id="SSF56935">
    <property type="entry name" value="Porins"/>
    <property type="match status" value="1"/>
</dbReference>
<dbReference type="Pfam" id="PF13715">
    <property type="entry name" value="CarbopepD_reg_2"/>
    <property type="match status" value="1"/>
</dbReference>
<keyword evidence="5" id="KW-1134">Transmembrane beta strand</keyword>
<dbReference type="InterPro" id="IPR023997">
    <property type="entry name" value="TonB-dep_OMP_SusC/RagA_CS"/>
</dbReference>
<evidence type="ECO:0000256" key="2">
    <source>
        <dbReference type="ARBA" id="ARBA00022729"/>
    </source>
</evidence>
<dbReference type="RefSeq" id="WP_055172078.1">
    <property type="nucleotide sequence ID" value="NZ_CZAI01000005.1"/>
</dbReference>
<dbReference type="FunFam" id="2.170.130.10:FF:000003">
    <property type="entry name" value="SusC/RagA family TonB-linked outer membrane protein"/>
    <property type="match status" value="1"/>
</dbReference>
<keyword evidence="2" id="KW-0732">Signal</keyword>
<dbReference type="GO" id="GO:0015344">
    <property type="term" value="F:siderophore uptake transmembrane transporter activity"/>
    <property type="evidence" value="ECO:0007669"/>
    <property type="project" value="TreeGrafter"/>
</dbReference>
<sequence>MRKQRISSCRRYLKYIVLTLLFYPLSVLGAQGQVSVKGQSITIKQAIQLIEKNSSYTFFYNAADLKNTKTRNINCSGTINEVLNEVFKGSGVSYTIKGNEVILKVEGESTQQAAKHKIIGVVTESATGDPIPGASVMIKGTKTGTTTDVDGKFEVMATSSDVLVISFIGYSSKEIKVGNQKVLSVTLSDDAEQLDEVVVTAFGTGQKKETVTGSIQSVRPADLKVPTANLSTAFAGRLSGVISYQRSGEPGNNGADFFIRGVATMNSATPLIVLDGVEISKADLNALDPEVIESFSVLKDATASAMYGTRGANGVLIIKTKSGSDLEKPIIGVRVEAYVNTPIKRPKTVDGVTFMRMYNEAVTNQGTGDALYSDDKIYGTANNLNPYIYPNVDWYDEVFKNATFNQKANFNVRGGTSKITYFMNVNVNHETGMLKDRSSNFFSYKNNIDYMKYAFQNNVDFHMSKTSTLSLHLNVQLNNMHGPLTTSEGAGVDNIFGAIMGTNPVDFPVMYPQEDEKWYRWGSIVAGNYNPVNPVAVSSMGYKDTFESTVVANLDFDQKLDFITKGLSFKALISFKNWSYNSKYRLQGYNTYQLTDYTKNEDGTYNYTVNSIGDATNHTLDSFFGTDGDRRFYIQGYFNYDRAFGDHHVGGMLLYNQDEYNSNVNSSLLNSLPKRRMGIAVRAAYDYANRYLFEFNAGYNGSENFAKGHRFGFFPSVSVGWNFSQEKFWEPIRNIVSNFKIRGSYGLVGNDQVPYTRFLYMGITTLNDSPSYQTGYGSHKESHNGPTFSRFENEDMTWEVGHKLNVGADIQLFNSLNLTVDAFREIRSNILTTKGSIPNYLGAAKTVIYGNFAKVKNWGVDLAVDYGKQINRDLSIQFKGTFTFARNRVMETDEAADIRPALSAVGKPLNTLWGYVADGLYIDEADIANNPTSTLGNITIAAGDVKYVDQPDVNGNYDGQIDSDDRVAIGHPTIPEIIYGFGPSITWKKWDFSVFFQGQANVSLMMSGFEPFGTQSKNNVLEWIAEDYWSKENQNPNAKYPRLTKYNNNNNMQSSTYWLRNAAFLKLKNAEVGYNFKWGRVYMSGTNLLTFSPFKLWDPEMGGGKGMAYPTQRTFNLGVQITFK</sequence>
<dbReference type="NCBIfam" id="TIGR04056">
    <property type="entry name" value="OMP_RagA_SusC"/>
    <property type="match status" value="1"/>
</dbReference>
<name>A0A174NJR7_9BACE</name>
<dbReference type="SMART" id="SM00965">
    <property type="entry name" value="STN"/>
    <property type="match status" value="1"/>
</dbReference>
<keyword evidence="4 5" id="KW-0998">Cell outer membrane</keyword>
<dbReference type="InterPro" id="IPR011662">
    <property type="entry name" value="Secretin/TonB_short_N"/>
</dbReference>
<dbReference type="PANTHER" id="PTHR30069:SF29">
    <property type="entry name" value="HEMOGLOBIN AND HEMOGLOBIN-HAPTOGLOBIN-BINDING PROTEIN 1-RELATED"/>
    <property type="match status" value="1"/>
</dbReference>
<reference evidence="6 7" key="1">
    <citation type="submission" date="2015-09" db="EMBL/GenBank/DDBJ databases">
        <authorList>
            <consortium name="Pathogen Informatics"/>
        </authorList>
    </citation>
    <scope>NUCLEOTIDE SEQUENCE [LARGE SCALE GENOMIC DNA]</scope>
    <source>
        <strain evidence="6 7">2789STDY5834880</strain>
    </source>
</reference>
<dbReference type="Gene3D" id="2.60.40.1120">
    <property type="entry name" value="Carboxypeptidase-like, regulatory domain"/>
    <property type="match status" value="1"/>
</dbReference>
<dbReference type="GO" id="GO:0009279">
    <property type="term" value="C:cell outer membrane"/>
    <property type="evidence" value="ECO:0007669"/>
    <property type="project" value="UniProtKB-SubCell"/>
</dbReference>
<dbReference type="STRING" id="47678.ERS852494_02304"/>
<evidence type="ECO:0000256" key="3">
    <source>
        <dbReference type="ARBA" id="ARBA00023136"/>
    </source>
</evidence>
<keyword evidence="1 5" id="KW-0813">Transport</keyword>
<keyword evidence="6" id="KW-0675">Receptor</keyword>
<evidence type="ECO:0000313" key="7">
    <source>
        <dbReference type="Proteomes" id="UP000095657"/>
    </source>
</evidence>
<evidence type="ECO:0000256" key="1">
    <source>
        <dbReference type="ARBA" id="ARBA00022448"/>
    </source>
</evidence>
<dbReference type="NCBIfam" id="TIGR04057">
    <property type="entry name" value="SusC_RagA_signa"/>
    <property type="match status" value="1"/>
</dbReference>
<dbReference type="Pfam" id="PF07660">
    <property type="entry name" value="STN"/>
    <property type="match status" value="1"/>
</dbReference>
<dbReference type="Pfam" id="PF07715">
    <property type="entry name" value="Plug"/>
    <property type="match status" value="1"/>
</dbReference>
<dbReference type="Proteomes" id="UP000095657">
    <property type="component" value="Unassembled WGS sequence"/>
</dbReference>
<evidence type="ECO:0000313" key="6">
    <source>
        <dbReference type="EMBL" id="CUP46780.1"/>
    </source>
</evidence>
<dbReference type="SUPFAM" id="SSF49464">
    <property type="entry name" value="Carboxypeptidase regulatory domain-like"/>
    <property type="match status" value="1"/>
</dbReference>
<dbReference type="InterPro" id="IPR008969">
    <property type="entry name" value="CarboxyPept-like_regulatory"/>
</dbReference>
<comment type="similarity">
    <text evidence="5">Belongs to the TonB-dependent receptor family.</text>
</comment>
<dbReference type="PROSITE" id="PS52016">
    <property type="entry name" value="TONB_DEPENDENT_REC_3"/>
    <property type="match status" value="1"/>
</dbReference>
<evidence type="ECO:0000256" key="5">
    <source>
        <dbReference type="PROSITE-ProRule" id="PRU01360"/>
    </source>
</evidence>
<dbReference type="InterPro" id="IPR012910">
    <property type="entry name" value="Plug_dom"/>
</dbReference>
<gene>
    <name evidence="6" type="ORF">ERS852494_02304</name>
</gene>
<organism evidence="6 7">
    <name type="scientific">Bacteroides caccae</name>
    <dbReference type="NCBI Taxonomy" id="47678"/>
    <lineage>
        <taxon>Bacteria</taxon>
        <taxon>Pseudomonadati</taxon>
        <taxon>Bacteroidota</taxon>
        <taxon>Bacteroidia</taxon>
        <taxon>Bacteroidales</taxon>
        <taxon>Bacteroidaceae</taxon>
        <taxon>Bacteroides</taxon>
    </lineage>
</organism>
<keyword evidence="3 5" id="KW-0472">Membrane</keyword>
<accession>A0A174NJR7</accession>
<dbReference type="AlphaFoldDB" id="A0A174NJR7"/>
<keyword evidence="5" id="KW-0812">Transmembrane</keyword>
<proteinExistence type="inferred from homology"/>
<dbReference type="InterPro" id="IPR039426">
    <property type="entry name" value="TonB-dep_rcpt-like"/>
</dbReference>
<dbReference type="InterPro" id="IPR037066">
    <property type="entry name" value="Plug_dom_sf"/>
</dbReference>
<dbReference type="GO" id="GO:0044718">
    <property type="term" value="P:siderophore transmembrane transport"/>
    <property type="evidence" value="ECO:0007669"/>
    <property type="project" value="TreeGrafter"/>
</dbReference>
<dbReference type="Gene3D" id="2.170.130.10">
    <property type="entry name" value="TonB-dependent receptor, plug domain"/>
    <property type="match status" value="1"/>
</dbReference>
<dbReference type="EMBL" id="CZAI01000005">
    <property type="protein sequence ID" value="CUP46780.1"/>
    <property type="molecule type" value="Genomic_DNA"/>
</dbReference>
<dbReference type="PANTHER" id="PTHR30069">
    <property type="entry name" value="TONB-DEPENDENT OUTER MEMBRANE RECEPTOR"/>
    <property type="match status" value="1"/>
</dbReference>
<dbReference type="FunFam" id="2.60.40.1120:FF:000003">
    <property type="entry name" value="Outer membrane protein Omp121"/>
    <property type="match status" value="1"/>
</dbReference>
<protein>
    <submittedName>
        <fullName evidence="6">TonB-dependent receptor</fullName>
    </submittedName>
</protein>
<comment type="subcellular location">
    <subcellularLocation>
        <location evidence="5">Cell outer membrane</location>
        <topology evidence="5">Multi-pass membrane protein</topology>
    </subcellularLocation>
</comment>